<reference evidence="1" key="2">
    <citation type="journal article" date="2015" name="Data Brief">
        <title>Shoot transcriptome of the giant reed, Arundo donax.</title>
        <authorList>
            <person name="Barrero R.A."/>
            <person name="Guerrero F.D."/>
            <person name="Moolhuijzen P."/>
            <person name="Goolsby J.A."/>
            <person name="Tidwell J."/>
            <person name="Bellgard S.E."/>
            <person name="Bellgard M.I."/>
        </authorList>
    </citation>
    <scope>NUCLEOTIDE SEQUENCE</scope>
    <source>
        <tissue evidence="1">Shoot tissue taken approximately 20 cm above the soil surface</tissue>
    </source>
</reference>
<dbReference type="EMBL" id="GBRH01273282">
    <property type="protein sequence ID" value="JAD24613.1"/>
    <property type="molecule type" value="Transcribed_RNA"/>
</dbReference>
<accession>A0A0A8YFU0</accession>
<reference evidence="1" key="1">
    <citation type="submission" date="2014-09" db="EMBL/GenBank/DDBJ databases">
        <authorList>
            <person name="Magalhaes I.L.F."/>
            <person name="Oliveira U."/>
            <person name="Santos F.R."/>
            <person name="Vidigal T.H.D.A."/>
            <person name="Brescovit A.D."/>
            <person name="Santos A.J."/>
        </authorList>
    </citation>
    <scope>NUCLEOTIDE SEQUENCE</scope>
    <source>
        <tissue evidence="1">Shoot tissue taken approximately 20 cm above the soil surface</tissue>
    </source>
</reference>
<evidence type="ECO:0000313" key="1">
    <source>
        <dbReference type="EMBL" id="JAD24613.1"/>
    </source>
</evidence>
<protein>
    <submittedName>
        <fullName evidence="1">Uncharacterized protein</fullName>
    </submittedName>
</protein>
<sequence>MVYYQNYMLHHIQSRICIGSYRR</sequence>
<organism evidence="1">
    <name type="scientific">Arundo donax</name>
    <name type="common">Giant reed</name>
    <name type="synonym">Donax arundinaceus</name>
    <dbReference type="NCBI Taxonomy" id="35708"/>
    <lineage>
        <taxon>Eukaryota</taxon>
        <taxon>Viridiplantae</taxon>
        <taxon>Streptophyta</taxon>
        <taxon>Embryophyta</taxon>
        <taxon>Tracheophyta</taxon>
        <taxon>Spermatophyta</taxon>
        <taxon>Magnoliopsida</taxon>
        <taxon>Liliopsida</taxon>
        <taxon>Poales</taxon>
        <taxon>Poaceae</taxon>
        <taxon>PACMAD clade</taxon>
        <taxon>Arundinoideae</taxon>
        <taxon>Arundineae</taxon>
        <taxon>Arundo</taxon>
    </lineage>
</organism>
<name>A0A0A8YFU0_ARUDO</name>
<dbReference type="AlphaFoldDB" id="A0A0A8YFU0"/>
<proteinExistence type="predicted"/>